<evidence type="ECO:0000256" key="2">
    <source>
        <dbReference type="ARBA" id="ARBA00004413"/>
    </source>
</evidence>
<dbReference type="InterPro" id="IPR032779">
    <property type="entry name" value="FliG_M"/>
</dbReference>
<dbReference type="PRINTS" id="PR00954">
    <property type="entry name" value="FLGMOTORFLIG"/>
</dbReference>
<dbReference type="Gene3D" id="1.10.220.30">
    <property type="match status" value="3"/>
</dbReference>
<dbReference type="Pfam" id="PF01706">
    <property type="entry name" value="FliG_C"/>
    <property type="match status" value="1"/>
</dbReference>
<comment type="similarity">
    <text evidence="3">Belongs to the FliG family.</text>
</comment>
<evidence type="ECO:0000256" key="1">
    <source>
        <dbReference type="ARBA" id="ARBA00004117"/>
    </source>
</evidence>
<keyword evidence="14" id="KW-0282">Flagellum</keyword>
<name>A0ABX2MZJ0_9SPHN</name>
<dbReference type="EMBL" id="JABWMH010000001">
    <property type="protein sequence ID" value="NVD26873.1"/>
    <property type="molecule type" value="Genomic_DNA"/>
</dbReference>
<evidence type="ECO:0000256" key="7">
    <source>
        <dbReference type="ARBA" id="ARBA00022779"/>
    </source>
</evidence>
<keyword evidence="14" id="KW-0966">Cell projection</keyword>
<keyword evidence="6" id="KW-0145">Chemotaxis</keyword>
<dbReference type="Pfam" id="PF14842">
    <property type="entry name" value="FliG_N"/>
    <property type="match status" value="1"/>
</dbReference>
<gene>
    <name evidence="14" type="ORF">HUO14_03000</name>
</gene>
<dbReference type="InterPro" id="IPR000090">
    <property type="entry name" value="Flg_Motor_Flig"/>
</dbReference>
<reference evidence="14 15" key="1">
    <citation type="submission" date="2020-06" db="EMBL/GenBank/DDBJ databases">
        <authorList>
            <person name="Kim S.-J."/>
            <person name="Park S.-J."/>
        </authorList>
    </citation>
    <scope>NUCLEOTIDE SEQUENCE [LARGE SCALE GENOMIC DNA]</scope>
    <source>
        <strain evidence="14 15">SW-151</strain>
    </source>
</reference>
<dbReference type="Pfam" id="PF14841">
    <property type="entry name" value="FliG_M"/>
    <property type="match status" value="1"/>
</dbReference>
<evidence type="ECO:0000256" key="9">
    <source>
        <dbReference type="ARBA" id="ARBA00023143"/>
    </source>
</evidence>
<evidence type="ECO:0000256" key="8">
    <source>
        <dbReference type="ARBA" id="ARBA00023136"/>
    </source>
</evidence>
<dbReference type="InterPro" id="IPR011002">
    <property type="entry name" value="FliG_a-hlx"/>
</dbReference>
<evidence type="ECO:0000259" key="11">
    <source>
        <dbReference type="Pfam" id="PF01706"/>
    </source>
</evidence>
<comment type="function">
    <text evidence="10">FliG is one of three proteins (FliG, FliN, FliM) that forms the rotor-mounted switch complex (C ring), located at the base of the basal body. This complex interacts with the CheY and CheZ chemotaxis proteins, in addition to contacting components of the motor that determine the direction of flagellar rotation.</text>
</comment>
<evidence type="ECO:0000313" key="14">
    <source>
        <dbReference type="EMBL" id="NVD26873.1"/>
    </source>
</evidence>
<evidence type="ECO:0000256" key="5">
    <source>
        <dbReference type="ARBA" id="ARBA00022475"/>
    </source>
</evidence>
<keyword evidence="14" id="KW-0969">Cilium</keyword>
<evidence type="ECO:0000256" key="6">
    <source>
        <dbReference type="ARBA" id="ARBA00022500"/>
    </source>
</evidence>
<evidence type="ECO:0000259" key="13">
    <source>
        <dbReference type="Pfam" id="PF14842"/>
    </source>
</evidence>
<feature type="domain" description="Flagellar motor switch protein FliG N-terminal" evidence="13">
    <location>
        <begin position="22"/>
        <end position="118"/>
    </location>
</feature>
<sequence>MADVKEKDDTDSNEQSGQLELITGRQTAAILMLLFNDEEAAQILERLEPDEVEALGEAMFSVANVDETQIDGSLDRFLVLTMNQSMLSYKSDEKVSRVFRRALGTSRAETIMNRFAPKRPSNIAEKLKWMPAKDLALLMTEEPPQVSAVLMSFLTPEIAAVILELLPPEMQSDLIYRVATLGPVSAKALAHINGLLENTTPLEEEVAPPMQVGGVLDSATIINNLPKERGRSLLKELMKRDKITAKLIEDELFVFGDLMNLSKKDIGSVVRKVDSSILVPALRGASSELKAKIFGAMSKRAAETIQDDMAEAPPQPMDAVVAAQKAVIAVAKAMLDSGEINMAGAGADYV</sequence>
<accession>A0ABX2MZJ0</accession>
<dbReference type="InterPro" id="IPR023087">
    <property type="entry name" value="Flg_Motor_Flig_C"/>
</dbReference>
<comment type="caution">
    <text evidence="14">The sequence shown here is derived from an EMBL/GenBank/DDBJ whole genome shotgun (WGS) entry which is preliminary data.</text>
</comment>
<keyword evidence="9" id="KW-0975">Bacterial flagellum</keyword>
<dbReference type="SUPFAM" id="SSF48029">
    <property type="entry name" value="FliG"/>
    <property type="match status" value="2"/>
</dbReference>
<evidence type="ECO:0000259" key="12">
    <source>
        <dbReference type="Pfam" id="PF14841"/>
    </source>
</evidence>
<dbReference type="PANTHER" id="PTHR30534:SF0">
    <property type="entry name" value="FLAGELLAR MOTOR SWITCH PROTEIN FLIG"/>
    <property type="match status" value="1"/>
</dbReference>
<proteinExistence type="inferred from homology"/>
<protein>
    <recommendedName>
        <fullName evidence="4">Flagellar motor switch protein FliG</fullName>
    </recommendedName>
</protein>
<dbReference type="PANTHER" id="PTHR30534">
    <property type="entry name" value="FLAGELLAR MOTOR SWITCH PROTEIN FLIG"/>
    <property type="match status" value="1"/>
</dbReference>
<evidence type="ECO:0000313" key="15">
    <source>
        <dbReference type="Proteomes" id="UP000652427"/>
    </source>
</evidence>
<dbReference type="InterPro" id="IPR028263">
    <property type="entry name" value="FliG_N"/>
</dbReference>
<dbReference type="RefSeq" id="WP_176278384.1">
    <property type="nucleotide sequence ID" value="NZ_JABWMH010000001.1"/>
</dbReference>
<organism evidence="14 15">
    <name type="scientific">Parasphingorhabdus flavimaris</name>
    <dbReference type="NCBI Taxonomy" id="266812"/>
    <lineage>
        <taxon>Bacteria</taxon>
        <taxon>Pseudomonadati</taxon>
        <taxon>Pseudomonadota</taxon>
        <taxon>Alphaproteobacteria</taxon>
        <taxon>Sphingomonadales</taxon>
        <taxon>Sphingomonadaceae</taxon>
        <taxon>Parasphingorhabdus</taxon>
    </lineage>
</organism>
<feature type="domain" description="Flagellar motor switch protein FliG C-terminal" evidence="11">
    <location>
        <begin position="236"/>
        <end position="341"/>
    </location>
</feature>
<evidence type="ECO:0000256" key="10">
    <source>
        <dbReference type="ARBA" id="ARBA00025598"/>
    </source>
</evidence>
<keyword evidence="8" id="KW-0472">Membrane</keyword>
<evidence type="ECO:0000256" key="4">
    <source>
        <dbReference type="ARBA" id="ARBA00021870"/>
    </source>
</evidence>
<comment type="subcellular location">
    <subcellularLocation>
        <location evidence="1">Bacterial flagellum basal body</location>
    </subcellularLocation>
    <subcellularLocation>
        <location evidence="2">Cell membrane</location>
        <topology evidence="2">Peripheral membrane protein</topology>
        <orientation evidence="2">Cytoplasmic side</orientation>
    </subcellularLocation>
</comment>
<feature type="domain" description="Flagellar motor switch protein FliG middle" evidence="12">
    <location>
        <begin position="133"/>
        <end position="198"/>
    </location>
</feature>
<keyword evidence="5" id="KW-1003">Cell membrane</keyword>
<keyword evidence="7" id="KW-0283">Flagellar rotation</keyword>
<dbReference type="Proteomes" id="UP000652427">
    <property type="component" value="Unassembled WGS sequence"/>
</dbReference>
<evidence type="ECO:0000256" key="3">
    <source>
        <dbReference type="ARBA" id="ARBA00010299"/>
    </source>
</evidence>
<keyword evidence="15" id="KW-1185">Reference proteome</keyword>